<dbReference type="NCBIfam" id="NF005997">
    <property type="entry name" value="PRK08124.1"/>
    <property type="match status" value="1"/>
</dbReference>
<dbReference type="GO" id="GO:0005886">
    <property type="term" value="C:plasma membrane"/>
    <property type="evidence" value="ECO:0007669"/>
    <property type="project" value="UniProtKB-SubCell"/>
</dbReference>
<name>A0A268P4V2_SHOCL</name>
<protein>
    <submittedName>
        <fullName evidence="14">Flagellar motor protein MotA</fullName>
    </submittedName>
</protein>
<dbReference type="GO" id="GO:0071978">
    <property type="term" value="P:bacterial-type flagellum-dependent swarming motility"/>
    <property type="evidence" value="ECO:0007669"/>
    <property type="project" value="InterPro"/>
</dbReference>
<comment type="similarity">
    <text evidence="2">Belongs to the MotA family.</text>
</comment>
<comment type="caution">
    <text evidence="14">The sequence shown here is derived from an EMBL/GenBank/DDBJ whole genome shotgun (WGS) entry which is preliminary data.</text>
</comment>
<keyword evidence="5" id="KW-0145">Chemotaxis</keyword>
<dbReference type="InterPro" id="IPR046786">
    <property type="entry name" value="MotA_N"/>
</dbReference>
<keyword evidence="6" id="KW-0812">Transmembrane</keyword>
<dbReference type="PANTHER" id="PTHR30433:SF3">
    <property type="entry name" value="MOTILITY PROTEIN A"/>
    <property type="match status" value="1"/>
</dbReference>
<sequence>MDKTSFIGIFLGIGTVIFGVILKGSSLEVLLNPAAIVIIIIGTIAAVLIAFPFSDIKRVPKLFGVLLSERKETSQHEIVEKFVEYATISRRDGMLALESKIEDIDDPFFQQATRMMIDGQDPDFIRHTLHERIDAMQERHATGAAIFSQAGTYSPSLGVLGAVLGLISALGNLDDINKLGESIAAAFVATLLGIFFGYVLWHPFANKLRRKSKIEVLNQHMIIEGTIAIINGSSPRAVEEYLSVYMEEKKQKAYKEGAEQRHVTQAEA</sequence>
<keyword evidence="3" id="KW-0813">Transport</keyword>
<feature type="domain" description="Motility protein A N-terminal" evidence="13">
    <location>
        <begin position="6"/>
        <end position="75"/>
    </location>
</feature>
<accession>A0A268P4V2</accession>
<feature type="domain" description="MotA/TolQ/ExbB proton channel" evidence="12">
    <location>
        <begin position="102"/>
        <end position="217"/>
    </location>
</feature>
<keyword evidence="14" id="KW-0966">Cell projection</keyword>
<keyword evidence="4" id="KW-1003">Cell membrane</keyword>
<organism evidence="14 15">
    <name type="scientific">Shouchella clausii</name>
    <name type="common">Alkalihalobacillus clausii</name>
    <dbReference type="NCBI Taxonomy" id="79880"/>
    <lineage>
        <taxon>Bacteria</taxon>
        <taxon>Bacillati</taxon>
        <taxon>Bacillota</taxon>
        <taxon>Bacilli</taxon>
        <taxon>Bacillales</taxon>
        <taxon>Bacillaceae</taxon>
        <taxon>Shouchella</taxon>
    </lineage>
</organism>
<evidence type="ECO:0000256" key="5">
    <source>
        <dbReference type="ARBA" id="ARBA00022500"/>
    </source>
</evidence>
<evidence type="ECO:0000256" key="11">
    <source>
        <dbReference type="ARBA" id="ARBA00023136"/>
    </source>
</evidence>
<keyword evidence="11" id="KW-0472">Membrane</keyword>
<evidence type="ECO:0000256" key="3">
    <source>
        <dbReference type="ARBA" id="ARBA00022448"/>
    </source>
</evidence>
<dbReference type="AlphaFoldDB" id="A0A268P4V2"/>
<dbReference type="Pfam" id="PF20560">
    <property type="entry name" value="MotA_N"/>
    <property type="match status" value="1"/>
</dbReference>
<evidence type="ECO:0000313" key="14">
    <source>
        <dbReference type="EMBL" id="PAE90783.1"/>
    </source>
</evidence>
<evidence type="ECO:0000256" key="7">
    <source>
        <dbReference type="ARBA" id="ARBA00022779"/>
    </source>
</evidence>
<evidence type="ECO:0000256" key="8">
    <source>
        <dbReference type="ARBA" id="ARBA00022781"/>
    </source>
</evidence>
<keyword evidence="14" id="KW-0282">Flagellum</keyword>
<dbReference type="PANTHER" id="PTHR30433">
    <property type="entry name" value="CHEMOTAXIS PROTEIN MOTA"/>
    <property type="match status" value="1"/>
</dbReference>
<keyword evidence="9" id="KW-1133">Transmembrane helix</keyword>
<keyword evidence="8" id="KW-0375">Hydrogen ion transport</keyword>
<gene>
    <name evidence="14" type="ORF">CHH72_02575</name>
</gene>
<dbReference type="PROSITE" id="PS01307">
    <property type="entry name" value="MOTA"/>
    <property type="match status" value="1"/>
</dbReference>
<evidence type="ECO:0000256" key="9">
    <source>
        <dbReference type="ARBA" id="ARBA00022989"/>
    </source>
</evidence>
<dbReference type="GO" id="GO:0006935">
    <property type="term" value="P:chemotaxis"/>
    <property type="evidence" value="ECO:0007669"/>
    <property type="project" value="UniProtKB-KW"/>
</dbReference>
<comment type="subcellular location">
    <subcellularLocation>
        <location evidence="1">Cell membrane</location>
        <topology evidence="1">Multi-pass membrane protein</topology>
    </subcellularLocation>
</comment>
<dbReference type="OMA" id="KYTKARY"/>
<dbReference type="Pfam" id="PF01618">
    <property type="entry name" value="MotA_ExbB"/>
    <property type="match status" value="1"/>
</dbReference>
<keyword evidence="7" id="KW-0283">Flagellar rotation</keyword>
<evidence type="ECO:0000259" key="13">
    <source>
        <dbReference type="Pfam" id="PF20560"/>
    </source>
</evidence>
<evidence type="ECO:0000256" key="4">
    <source>
        <dbReference type="ARBA" id="ARBA00022475"/>
    </source>
</evidence>
<dbReference type="EMBL" id="NPCC01000004">
    <property type="protein sequence ID" value="PAE90783.1"/>
    <property type="molecule type" value="Genomic_DNA"/>
</dbReference>
<evidence type="ECO:0000256" key="2">
    <source>
        <dbReference type="ARBA" id="ARBA00008038"/>
    </source>
</evidence>
<dbReference type="InterPro" id="IPR002898">
    <property type="entry name" value="MotA_ExbB_proton_chnl"/>
</dbReference>
<evidence type="ECO:0000256" key="10">
    <source>
        <dbReference type="ARBA" id="ARBA00023065"/>
    </source>
</evidence>
<keyword evidence="10" id="KW-0406">Ion transport</keyword>
<dbReference type="Proteomes" id="UP000216207">
    <property type="component" value="Unassembled WGS sequence"/>
</dbReference>
<evidence type="ECO:0000313" key="15">
    <source>
        <dbReference type="Proteomes" id="UP000216207"/>
    </source>
</evidence>
<evidence type="ECO:0000259" key="12">
    <source>
        <dbReference type="Pfam" id="PF01618"/>
    </source>
</evidence>
<proteinExistence type="inferred from homology"/>
<evidence type="ECO:0000256" key="1">
    <source>
        <dbReference type="ARBA" id="ARBA00004651"/>
    </source>
</evidence>
<dbReference type="InterPro" id="IPR047055">
    <property type="entry name" value="MotA-like"/>
</dbReference>
<dbReference type="InterPro" id="IPR000540">
    <property type="entry name" value="Flag_MotA_CS"/>
</dbReference>
<dbReference type="GO" id="GO:1902600">
    <property type="term" value="P:proton transmembrane transport"/>
    <property type="evidence" value="ECO:0007669"/>
    <property type="project" value="UniProtKB-KW"/>
</dbReference>
<keyword evidence="14" id="KW-0969">Cilium</keyword>
<dbReference type="RefSeq" id="WP_011246826.1">
    <property type="nucleotide sequence ID" value="NZ_BOQQ01000010.1"/>
</dbReference>
<evidence type="ECO:0000256" key="6">
    <source>
        <dbReference type="ARBA" id="ARBA00022692"/>
    </source>
</evidence>
<reference evidence="14 15" key="1">
    <citation type="submission" date="2017-07" db="EMBL/GenBank/DDBJ databases">
        <title>Isolation and whole genome analysis of endospore-forming bacteria from heroin.</title>
        <authorList>
            <person name="Kalinowski J."/>
            <person name="Ahrens B."/>
            <person name="Al-Dilaimi A."/>
            <person name="Winkler A."/>
            <person name="Wibberg D."/>
            <person name="Schleenbecker U."/>
            <person name="Ruckert C."/>
            <person name="Wolfel R."/>
            <person name="Grass G."/>
        </authorList>
    </citation>
    <scope>NUCLEOTIDE SEQUENCE [LARGE SCALE GENOMIC DNA]</scope>
    <source>
        <strain evidence="14 15">7539</strain>
    </source>
</reference>